<name>A0ABS2QZU7_9BACI</name>
<dbReference type="Proteomes" id="UP000809829">
    <property type="component" value="Unassembled WGS sequence"/>
</dbReference>
<keyword evidence="1" id="KW-0812">Transmembrane</keyword>
<gene>
    <name evidence="2" type="ORF">JOC83_003577</name>
</gene>
<proteinExistence type="predicted"/>
<organism evidence="2 3">
    <name type="scientific">Priestia iocasae</name>
    <dbReference type="NCBI Taxonomy" id="2291674"/>
    <lineage>
        <taxon>Bacteria</taxon>
        <taxon>Bacillati</taxon>
        <taxon>Bacillota</taxon>
        <taxon>Bacilli</taxon>
        <taxon>Bacillales</taxon>
        <taxon>Bacillaceae</taxon>
        <taxon>Priestia</taxon>
    </lineage>
</organism>
<protein>
    <submittedName>
        <fullName evidence="2">Uncharacterized protein</fullName>
    </submittedName>
</protein>
<sequence>MNGWVILVFIALILLVIGLLVDRLNKRRQQKMNPHTTYPIGKVMERETKIEKAKQKAHELDIK</sequence>
<accession>A0ABS2QZU7</accession>
<feature type="transmembrane region" description="Helical" evidence="1">
    <location>
        <begin position="6"/>
        <end position="24"/>
    </location>
</feature>
<evidence type="ECO:0000313" key="3">
    <source>
        <dbReference type="Proteomes" id="UP000809829"/>
    </source>
</evidence>
<keyword evidence="1" id="KW-1133">Transmembrane helix</keyword>
<keyword evidence="3" id="KW-1185">Reference proteome</keyword>
<keyword evidence="1" id="KW-0472">Membrane</keyword>
<dbReference type="EMBL" id="JAFBFC010000008">
    <property type="protein sequence ID" value="MBM7704718.1"/>
    <property type="molecule type" value="Genomic_DNA"/>
</dbReference>
<evidence type="ECO:0000256" key="1">
    <source>
        <dbReference type="SAM" id="Phobius"/>
    </source>
</evidence>
<comment type="caution">
    <text evidence="2">The sequence shown here is derived from an EMBL/GenBank/DDBJ whole genome shotgun (WGS) entry which is preliminary data.</text>
</comment>
<dbReference type="RefSeq" id="WP_205188718.1">
    <property type="nucleotide sequence ID" value="NZ_JAFBFC010000008.1"/>
</dbReference>
<evidence type="ECO:0000313" key="2">
    <source>
        <dbReference type="EMBL" id="MBM7704718.1"/>
    </source>
</evidence>
<reference evidence="2 3" key="1">
    <citation type="submission" date="2021-01" db="EMBL/GenBank/DDBJ databases">
        <title>Genomic Encyclopedia of Type Strains, Phase IV (KMG-IV): sequencing the most valuable type-strain genomes for metagenomic binning, comparative biology and taxonomic classification.</title>
        <authorList>
            <person name="Goeker M."/>
        </authorList>
    </citation>
    <scope>NUCLEOTIDE SEQUENCE [LARGE SCALE GENOMIC DNA]</scope>
    <source>
        <strain evidence="2 3">DSM 104297</strain>
    </source>
</reference>